<feature type="region of interest" description="Disordered" evidence="2">
    <location>
        <begin position="781"/>
        <end position="804"/>
    </location>
</feature>
<dbReference type="STRING" id="490622.A0A395P068"/>
<comment type="caution">
    <text evidence="3">The sequence shown here is derived from an EMBL/GenBank/DDBJ whole genome shotgun (WGS) entry which is preliminary data.</text>
</comment>
<keyword evidence="4" id="KW-1185">Reference proteome</keyword>
<dbReference type="GO" id="GO:0016301">
    <property type="term" value="F:kinase activity"/>
    <property type="evidence" value="ECO:0007669"/>
    <property type="project" value="UniProtKB-KW"/>
</dbReference>
<evidence type="ECO:0000313" key="4">
    <source>
        <dbReference type="Proteomes" id="UP000266272"/>
    </source>
</evidence>
<dbReference type="EMBL" id="PXOA01000064">
    <property type="protein sequence ID" value="RFU81141.1"/>
    <property type="molecule type" value="Genomic_DNA"/>
</dbReference>
<evidence type="ECO:0000256" key="2">
    <source>
        <dbReference type="SAM" id="MobiDB-lite"/>
    </source>
</evidence>
<keyword evidence="1" id="KW-0175">Coiled coil</keyword>
<reference evidence="3 4" key="1">
    <citation type="journal article" date="2018" name="PLoS Pathog.">
        <title>Evolution of structural diversity of trichothecenes, a family of toxins produced by plant pathogenic and entomopathogenic fungi.</title>
        <authorList>
            <person name="Proctor R.H."/>
            <person name="McCormick S.P."/>
            <person name="Kim H.S."/>
            <person name="Cardoza R.E."/>
            <person name="Stanley A.M."/>
            <person name="Lindo L."/>
            <person name="Kelly A."/>
            <person name="Brown D.W."/>
            <person name="Lee T."/>
            <person name="Vaughan M.M."/>
            <person name="Alexander N.J."/>
            <person name="Busman M."/>
            <person name="Gutierrez S."/>
        </authorList>
    </citation>
    <scope>NUCLEOTIDE SEQUENCE [LARGE SCALE GENOMIC DNA]</scope>
    <source>
        <strain evidence="3 4">IBT 40837</strain>
    </source>
</reference>
<dbReference type="Proteomes" id="UP000266272">
    <property type="component" value="Unassembled WGS sequence"/>
</dbReference>
<sequence>MTDRFEELTRRKKELLKELHRRQGFPRQRKRFDREEDERRFQDYVESECEKRDLLCQDIERECDELYERKVQQLKRERDALFERECHKIDSQYEELFDREYKKIERQIEQRARREALAKDEGPQTLVQYLAACHALNLKFEKGACRSLITQKEELSWTFPRRIVPWEGFPKLQEGIWHRLSSGSDDYFCKGCTFSSPQRLENVKRTLTPVNSEASLQHFGRYAVENVIQEMLDRLYEDDCLWNIIGLGDDEKVSIETDKDLGQVYEPRLESSWHKDASEPKLSMRNSHREAKRAGIWANRSCIYRQAEDEKTPVFAMVHQLPHRLQLDEIDCGLESEIQLERDVIDQEGTDFSFASKTLVAATITQLFSYMVGKGIRFGCVSTGEAFIFCFIPKDDPSTIYCRACVPERDVQPDDPLRLHRTAAALVFGIVLQALRAKPPPEPWTEAVTHLDTWTMGYDVVLDKIRKVGVTKPPALPLAVDRWRGFRRSPLLDKALRVEVKAGSDIRRWLDSVAGEEEAPEDTSESTVRVPTIQDQPFCSQKCLLGLVHGTALDENCPNVEHHGSTHLNYDDFLSHLRIQLAEDDGLEAADCTPVRIANIPTSLFKIRLASLGYTLIAKGGRGSAYLWSEKFVYDQVVSLQGHHVPVCIGMMELIEPRHHNRKSFKDLLLLSWVGRPFQNCLKQVGKDQIAGMIKTGLQAMHKLGVVYNGGLSPHNFLYDASRGSAMIVDFEDSSLEFCETPAVIGDYQTRKRKRDRWQEDARQVFQEDTRSALATIMESAPRDSECRFSDSESEIGDDSVSHR</sequence>
<feature type="compositionally biased region" description="Basic and acidic residues" evidence="2">
    <location>
        <begin position="781"/>
        <end position="791"/>
    </location>
</feature>
<name>A0A395P068_TRIAR</name>
<dbReference type="AlphaFoldDB" id="A0A395P068"/>
<feature type="coiled-coil region" evidence="1">
    <location>
        <begin position="56"/>
        <end position="84"/>
    </location>
</feature>
<keyword evidence="3" id="KW-0418">Kinase</keyword>
<evidence type="ECO:0000313" key="3">
    <source>
        <dbReference type="EMBL" id="RFU81141.1"/>
    </source>
</evidence>
<evidence type="ECO:0000256" key="1">
    <source>
        <dbReference type="SAM" id="Coils"/>
    </source>
</evidence>
<organism evidence="3 4">
    <name type="scientific">Trichoderma arundinaceum</name>
    <dbReference type="NCBI Taxonomy" id="490622"/>
    <lineage>
        <taxon>Eukaryota</taxon>
        <taxon>Fungi</taxon>
        <taxon>Dikarya</taxon>
        <taxon>Ascomycota</taxon>
        <taxon>Pezizomycotina</taxon>
        <taxon>Sordariomycetes</taxon>
        <taxon>Hypocreomycetidae</taxon>
        <taxon>Hypocreales</taxon>
        <taxon>Hypocreaceae</taxon>
        <taxon>Trichoderma</taxon>
    </lineage>
</organism>
<protein>
    <submittedName>
        <fullName evidence="3">Serine threonine kinase</fullName>
    </submittedName>
</protein>
<dbReference type="OrthoDB" id="2156052at2759"/>
<gene>
    <name evidence="3" type="ORF">TARUN_1050</name>
</gene>
<accession>A0A395P068</accession>
<keyword evidence="3" id="KW-0808">Transferase</keyword>
<proteinExistence type="predicted"/>